<evidence type="ECO:0000256" key="4">
    <source>
        <dbReference type="ARBA" id="ARBA00022723"/>
    </source>
</evidence>
<feature type="domain" description="Globin" evidence="8">
    <location>
        <begin position="2"/>
        <end position="127"/>
    </location>
</feature>
<feature type="compositionally biased region" description="Polar residues" evidence="7">
    <location>
        <begin position="134"/>
        <end position="156"/>
    </location>
</feature>
<proteinExistence type="inferred from homology"/>
<dbReference type="Gene3D" id="1.10.490.10">
    <property type="entry name" value="Globins"/>
    <property type="match status" value="1"/>
</dbReference>
<evidence type="ECO:0000256" key="2">
    <source>
        <dbReference type="ARBA" id="ARBA00022617"/>
    </source>
</evidence>
<evidence type="ECO:0000313" key="9">
    <source>
        <dbReference type="EMBL" id="KAG9511406.1"/>
    </source>
</evidence>
<evidence type="ECO:0000256" key="6">
    <source>
        <dbReference type="RuleBase" id="RU000356"/>
    </source>
</evidence>
<reference evidence="9 10" key="1">
    <citation type="submission" date="2020-10" db="EMBL/GenBank/DDBJ databases">
        <authorList>
            <person name="Klimov P.B."/>
            <person name="Dyachkov S.M."/>
            <person name="Chetverikov P.E."/>
        </authorList>
    </citation>
    <scope>NUCLEOTIDE SEQUENCE [LARGE SCALE GENOMIC DNA]</scope>
    <source>
        <strain evidence="9">BMOC 18-1129-001#AD2665</strain>
        <tissue evidence="9">Entire mites</tissue>
    </source>
</reference>
<dbReference type="SUPFAM" id="SSF46458">
    <property type="entry name" value="Globin-like"/>
    <property type="match status" value="1"/>
</dbReference>
<keyword evidence="5" id="KW-0408">Iron</keyword>
<feature type="region of interest" description="Disordered" evidence="7">
    <location>
        <begin position="133"/>
        <end position="156"/>
    </location>
</feature>
<dbReference type="Proteomes" id="UP000825002">
    <property type="component" value="Unassembled WGS sequence"/>
</dbReference>
<dbReference type="PANTHER" id="PTHR47217:SF1">
    <property type="entry name" value="GLOBIN-LIKE PROTEIN"/>
    <property type="match status" value="1"/>
</dbReference>
<dbReference type="Pfam" id="PF00042">
    <property type="entry name" value="Globin"/>
    <property type="match status" value="1"/>
</dbReference>
<keyword evidence="4" id="KW-0479">Metal-binding</keyword>
<evidence type="ECO:0000256" key="5">
    <source>
        <dbReference type="ARBA" id="ARBA00023004"/>
    </source>
</evidence>
<gene>
    <name evidence="9" type="primary">cygb1</name>
    <name evidence="9" type="ORF">GZH46_00021</name>
</gene>
<evidence type="ECO:0000256" key="7">
    <source>
        <dbReference type="SAM" id="MobiDB-lite"/>
    </source>
</evidence>
<keyword evidence="2 6" id="KW-0349">Heme</keyword>
<organism evidence="9 10">
    <name type="scientific">Fragariocoptes setiger</name>
    <dbReference type="NCBI Taxonomy" id="1670756"/>
    <lineage>
        <taxon>Eukaryota</taxon>
        <taxon>Metazoa</taxon>
        <taxon>Ecdysozoa</taxon>
        <taxon>Arthropoda</taxon>
        <taxon>Chelicerata</taxon>
        <taxon>Arachnida</taxon>
        <taxon>Acari</taxon>
        <taxon>Acariformes</taxon>
        <taxon>Trombidiformes</taxon>
        <taxon>Prostigmata</taxon>
        <taxon>Eupodina</taxon>
        <taxon>Eriophyoidea</taxon>
        <taxon>Phytoptidae</taxon>
        <taxon>Fragariocoptes</taxon>
    </lineage>
</organism>
<comment type="similarity">
    <text evidence="6">Belongs to the globin family.</text>
</comment>
<keyword evidence="10" id="KW-1185">Reference proteome</keyword>
<dbReference type="InterPro" id="IPR044399">
    <property type="entry name" value="Mb-like_M"/>
</dbReference>
<dbReference type="InterPro" id="IPR012292">
    <property type="entry name" value="Globin/Proto"/>
</dbReference>
<dbReference type="PANTHER" id="PTHR47217">
    <property type="entry name" value="GLOBIN-LIKE PROTEIN"/>
    <property type="match status" value="1"/>
</dbReference>
<evidence type="ECO:0000256" key="3">
    <source>
        <dbReference type="ARBA" id="ARBA00022621"/>
    </source>
</evidence>
<dbReference type="InterPro" id="IPR000971">
    <property type="entry name" value="Globin"/>
</dbReference>
<evidence type="ECO:0000259" key="8">
    <source>
        <dbReference type="PROSITE" id="PS01033"/>
    </source>
</evidence>
<keyword evidence="3 6" id="KW-0561">Oxygen transport</keyword>
<protein>
    <submittedName>
        <fullName evidence="9">Cytoglobin-1</fullName>
    </submittedName>
</protein>
<accession>A0ABQ7SDB9</accession>
<evidence type="ECO:0000313" key="10">
    <source>
        <dbReference type="Proteomes" id="UP000825002"/>
    </source>
</evidence>
<keyword evidence="1 6" id="KW-0813">Transport</keyword>
<dbReference type="EMBL" id="JAIFTH010000004">
    <property type="protein sequence ID" value="KAG9511406.1"/>
    <property type="molecule type" value="Genomic_DNA"/>
</dbReference>
<evidence type="ECO:0000256" key="1">
    <source>
        <dbReference type="ARBA" id="ARBA00022448"/>
    </source>
</evidence>
<sequence>MALTENEVELIKSSWKPAEDDPKKYAVLLFKMLFTKYPEYPKLFSDFSDVDVANIESDKRVLRHALKVLNAITGVVHLLGDPEKMNDIVETLEQMARGHLRRQIGLDKFENLGHVLIEFICQVNDFKCPASVTVPESTDSTAPNKTTNGGADDNAQQTAASIDASDLVKSWTKLYSVILDIVKKESASTPSKLIDLPTASSMDDDI</sequence>
<name>A0ABQ7SDB9_9ACAR</name>
<dbReference type="InterPro" id="IPR009050">
    <property type="entry name" value="Globin-like_sf"/>
</dbReference>
<dbReference type="CDD" id="cd01040">
    <property type="entry name" value="Mb-like"/>
    <property type="match status" value="1"/>
</dbReference>
<dbReference type="PROSITE" id="PS01033">
    <property type="entry name" value="GLOBIN"/>
    <property type="match status" value="1"/>
</dbReference>
<comment type="caution">
    <text evidence="9">The sequence shown here is derived from an EMBL/GenBank/DDBJ whole genome shotgun (WGS) entry which is preliminary data.</text>
</comment>